<evidence type="ECO:0000256" key="1">
    <source>
        <dbReference type="ARBA" id="ARBA00004611"/>
    </source>
</evidence>
<keyword evidence="3" id="KW-0963">Cytoplasm</keyword>
<reference evidence="10 11" key="1">
    <citation type="journal article" date="2015" name="Nat. Commun.">
        <title>Lucilia cuprina genome unlocks parasitic fly biology to underpin future interventions.</title>
        <authorList>
            <person name="Anstead C.A."/>
            <person name="Korhonen P.K."/>
            <person name="Young N.D."/>
            <person name="Hall R.S."/>
            <person name="Jex A.R."/>
            <person name="Murali S.C."/>
            <person name="Hughes D.S."/>
            <person name="Lee S.F."/>
            <person name="Perry T."/>
            <person name="Stroehlein A.J."/>
            <person name="Ansell B.R."/>
            <person name="Breugelmans B."/>
            <person name="Hofmann A."/>
            <person name="Qu J."/>
            <person name="Dugan S."/>
            <person name="Lee S.L."/>
            <person name="Chao H."/>
            <person name="Dinh H."/>
            <person name="Han Y."/>
            <person name="Doddapaneni H.V."/>
            <person name="Worley K.C."/>
            <person name="Muzny D.M."/>
            <person name="Ioannidis P."/>
            <person name="Waterhouse R.M."/>
            <person name="Zdobnov E.M."/>
            <person name="James P.J."/>
            <person name="Bagnall N.H."/>
            <person name="Kotze A.C."/>
            <person name="Gibbs R.A."/>
            <person name="Richards S."/>
            <person name="Batterham P."/>
            <person name="Gasser R.B."/>
        </authorList>
    </citation>
    <scope>NUCLEOTIDE SEQUENCE [LARGE SCALE GENOMIC DNA]</scope>
    <source>
        <strain evidence="10 11">LS</strain>
        <tissue evidence="10">Full body</tissue>
    </source>
</reference>
<dbReference type="InterPro" id="IPR008805">
    <property type="entry name" value="RIB43A"/>
</dbReference>
<dbReference type="PANTHER" id="PTHR14517:SF6">
    <property type="entry name" value="RE41410P"/>
    <property type="match status" value="1"/>
</dbReference>
<dbReference type="PANTHER" id="PTHR14517">
    <property type="entry name" value="RIB43A-RELATED"/>
    <property type="match status" value="1"/>
</dbReference>
<dbReference type="Proteomes" id="UP000037069">
    <property type="component" value="Unassembled WGS sequence"/>
</dbReference>
<evidence type="ECO:0000256" key="8">
    <source>
        <dbReference type="ARBA" id="ARBA00023273"/>
    </source>
</evidence>
<dbReference type="AlphaFoldDB" id="A0A0L0C1C7"/>
<dbReference type="STRING" id="7375.A0A0L0C1C7"/>
<name>A0A0L0C1C7_LUCCU</name>
<gene>
    <name evidence="10" type="ORF">FF38_13892</name>
</gene>
<comment type="subunit">
    <text evidence="9">Microtubule inner protein component of sperm flagellar doublet microtubules.</text>
</comment>
<dbReference type="Pfam" id="PF05914">
    <property type="entry name" value="RIB43A"/>
    <property type="match status" value="1"/>
</dbReference>
<evidence type="ECO:0008006" key="12">
    <source>
        <dbReference type="Google" id="ProtNLM"/>
    </source>
</evidence>
<evidence type="ECO:0000313" key="10">
    <source>
        <dbReference type="EMBL" id="KNC26062.1"/>
    </source>
</evidence>
<dbReference type="EMBL" id="JRES01001031">
    <property type="protein sequence ID" value="KNC26062.1"/>
    <property type="molecule type" value="Genomic_DNA"/>
</dbReference>
<comment type="caution">
    <text evidence="10">The sequence shown here is derived from an EMBL/GenBank/DDBJ whole genome shotgun (WGS) entry which is preliminary data.</text>
</comment>
<dbReference type="OrthoDB" id="429119at2759"/>
<keyword evidence="6" id="KW-0969">Cilium</keyword>
<keyword evidence="8" id="KW-0966">Cell projection</keyword>
<evidence type="ECO:0000256" key="3">
    <source>
        <dbReference type="ARBA" id="ARBA00022490"/>
    </source>
</evidence>
<keyword evidence="5" id="KW-0175">Coiled coil</keyword>
<evidence type="ECO:0000256" key="2">
    <source>
        <dbReference type="ARBA" id="ARBA00006875"/>
    </source>
</evidence>
<comment type="subcellular location">
    <subcellularLocation>
        <location evidence="1">Cytoplasm</location>
        <location evidence="1">Cytoskeleton</location>
        <location evidence="1">Flagellum axoneme</location>
    </subcellularLocation>
</comment>
<keyword evidence="7" id="KW-0206">Cytoskeleton</keyword>
<keyword evidence="4" id="KW-0282">Flagellum</keyword>
<evidence type="ECO:0000256" key="7">
    <source>
        <dbReference type="ARBA" id="ARBA00023212"/>
    </source>
</evidence>
<evidence type="ECO:0000256" key="6">
    <source>
        <dbReference type="ARBA" id="ARBA00023069"/>
    </source>
</evidence>
<evidence type="ECO:0000313" key="11">
    <source>
        <dbReference type="Proteomes" id="UP000037069"/>
    </source>
</evidence>
<evidence type="ECO:0000256" key="5">
    <source>
        <dbReference type="ARBA" id="ARBA00023054"/>
    </source>
</evidence>
<sequence length="382" mass="46230">MSMNKGIMTKADLNEAAKLEKRKQYEEERKKRIFNAKQRLYGLDLDALERQIADKSKLQQIEAEYERRYEQQADMIQKVVHNKELELEKRKRMVESDINYYRCRFQRKEQRREYDLNDPDSIKKSQPVRIADDDFSLGISSAQIFNGEDLGQRERQQKQREQQRAWLDQQILERKRAEESRLQAEKALQESIASRDQRLEDMANSERKVRNQIVDSIRQYNCQMAQQKKQELLRKKQEKNEDDMAEIYNMLTSDILTENPDVAQSKTNPNKKIAFMYRGMTAEELEAFRKDQQQQMLDKKKEKTEQQIMEKQWEQYALNMDRELRLKDLEMNRKKQREFEKVLDINDKLAKEQRQQKDLSNRVLNRNEVSKEFYEQFNKTSR</sequence>
<proteinExistence type="inferred from homology"/>
<comment type="similarity">
    <text evidence="2">Belongs to the RIB43A family.</text>
</comment>
<organism evidence="10 11">
    <name type="scientific">Lucilia cuprina</name>
    <name type="common">Green bottle fly</name>
    <name type="synonym">Australian sheep blowfly</name>
    <dbReference type="NCBI Taxonomy" id="7375"/>
    <lineage>
        <taxon>Eukaryota</taxon>
        <taxon>Metazoa</taxon>
        <taxon>Ecdysozoa</taxon>
        <taxon>Arthropoda</taxon>
        <taxon>Hexapoda</taxon>
        <taxon>Insecta</taxon>
        <taxon>Pterygota</taxon>
        <taxon>Neoptera</taxon>
        <taxon>Endopterygota</taxon>
        <taxon>Diptera</taxon>
        <taxon>Brachycera</taxon>
        <taxon>Muscomorpha</taxon>
        <taxon>Oestroidea</taxon>
        <taxon>Calliphoridae</taxon>
        <taxon>Luciliinae</taxon>
        <taxon>Lucilia</taxon>
    </lineage>
</organism>
<dbReference type="OMA" id="DRAVTMK"/>
<evidence type="ECO:0000256" key="9">
    <source>
        <dbReference type="ARBA" id="ARBA00046435"/>
    </source>
</evidence>
<keyword evidence="11" id="KW-1185">Reference proteome</keyword>
<accession>A0A0L0C1C7</accession>
<protein>
    <recommendedName>
        <fullName evidence="12">RIB43A-like with coiled-coils protein 2</fullName>
    </recommendedName>
</protein>
<evidence type="ECO:0000256" key="4">
    <source>
        <dbReference type="ARBA" id="ARBA00022846"/>
    </source>
</evidence>